<dbReference type="GO" id="GO:0016020">
    <property type="term" value="C:membrane"/>
    <property type="evidence" value="ECO:0007669"/>
    <property type="project" value="UniProtKB-SubCell"/>
</dbReference>
<feature type="transmembrane region" description="Helical" evidence="5">
    <location>
        <begin position="319"/>
        <end position="347"/>
    </location>
</feature>
<dbReference type="GeneID" id="93671141"/>
<dbReference type="PANTHER" id="PTHR37422:SF17">
    <property type="entry name" value="O-ANTIGEN LIGASE"/>
    <property type="match status" value="1"/>
</dbReference>
<dbReference type="GO" id="GO:0016874">
    <property type="term" value="F:ligase activity"/>
    <property type="evidence" value="ECO:0007669"/>
    <property type="project" value="UniProtKB-KW"/>
</dbReference>
<organism evidence="7 8">
    <name type="scientific">Providencia rettgeri</name>
    <dbReference type="NCBI Taxonomy" id="587"/>
    <lineage>
        <taxon>Bacteria</taxon>
        <taxon>Pseudomonadati</taxon>
        <taxon>Pseudomonadota</taxon>
        <taxon>Gammaproteobacteria</taxon>
        <taxon>Enterobacterales</taxon>
        <taxon>Morganellaceae</taxon>
        <taxon>Providencia</taxon>
    </lineage>
</organism>
<feature type="domain" description="O-antigen ligase-related" evidence="6">
    <location>
        <begin position="192"/>
        <end position="335"/>
    </location>
</feature>
<accession>A0A379FXX0</accession>
<evidence type="ECO:0000256" key="3">
    <source>
        <dbReference type="ARBA" id="ARBA00022989"/>
    </source>
</evidence>
<feature type="transmembrane region" description="Helical" evidence="5">
    <location>
        <begin position="97"/>
        <end position="114"/>
    </location>
</feature>
<keyword evidence="7" id="KW-0436">Ligase</keyword>
<name>A0A379FXX0_PRORE</name>
<evidence type="ECO:0000313" key="8">
    <source>
        <dbReference type="Proteomes" id="UP000254208"/>
    </source>
</evidence>
<feature type="transmembrane region" description="Helical" evidence="5">
    <location>
        <begin position="126"/>
        <end position="146"/>
    </location>
</feature>
<evidence type="ECO:0000256" key="1">
    <source>
        <dbReference type="ARBA" id="ARBA00004141"/>
    </source>
</evidence>
<dbReference type="EMBL" id="UGTZ01000001">
    <property type="protein sequence ID" value="SUC33629.1"/>
    <property type="molecule type" value="Genomic_DNA"/>
</dbReference>
<dbReference type="Pfam" id="PF04932">
    <property type="entry name" value="Wzy_C"/>
    <property type="match status" value="1"/>
</dbReference>
<feature type="transmembrane region" description="Helical" evidence="5">
    <location>
        <begin position="188"/>
        <end position="220"/>
    </location>
</feature>
<proteinExistence type="predicted"/>
<feature type="transmembrane region" description="Helical" evidence="5">
    <location>
        <begin position="34"/>
        <end position="52"/>
    </location>
</feature>
<dbReference type="NCBIfam" id="NF012031">
    <property type="entry name" value="PRK15487.1"/>
    <property type="match status" value="1"/>
</dbReference>
<keyword evidence="2 5" id="KW-0812">Transmembrane</keyword>
<dbReference type="RefSeq" id="WP_115168207.1">
    <property type="nucleotide sequence ID" value="NZ_CP077317.1"/>
</dbReference>
<dbReference type="PANTHER" id="PTHR37422">
    <property type="entry name" value="TEICHURONIC ACID BIOSYNTHESIS PROTEIN TUAE"/>
    <property type="match status" value="1"/>
</dbReference>
<dbReference type="InterPro" id="IPR007016">
    <property type="entry name" value="O-antigen_ligase-rel_domated"/>
</dbReference>
<evidence type="ECO:0000256" key="5">
    <source>
        <dbReference type="SAM" id="Phobius"/>
    </source>
</evidence>
<protein>
    <submittedName>
        <fullName evidence="7">O-antigen ligase RfaL</fullName>
    </submittedName>
</protein>
<feature type="transmembrane region" description="Helical" evidence="5">
    <location>
        <begin position="359"/>
        <end position="376"/>
    </location>
</feature>
<evidence type="ECO:0000259" key="6">
    <source>
        <dbReference type="Pfam" id="PF04932"/>
    </source>
</evidence>
<keyword evidence="3 5" id="KW-1133">Transmembrane helix</keyword>
<evidence type="ECO:0000313" key="7">
    <source>
        <dbReference type="EMBL" id="SUC33629.1"/>
    </source>
</evidence>
<feature type="transmembrane region" description="Helical" evidence="5">
    <location>
        <begin position="226"/>
        <end position="247"/>
    </location>
</feature>
<evidence type="ECO:0000256" key="2">
    <source>
        <dbReference type="ARBA" id="ARBA00022692"/>
    </source>
</evidence>
<dbReference type="InterPro" id="IPR051533">
    <property type="entry name" value="WaaL-like"/>
</dbReference>
<keyword evidence="4 5" id="KW-0472">Membrane</keyword>
<sequence>MSFLDRNESILSKYNKALVLIFVVLFFVENVTRYKHILFYLMIATSLVYLSLDTKKVLKRLNNKLLYLVIVFSIFLYVSTSYSNILSVSIKTINNNLLNYGILSLSLLLPIILYRESLKEISKLLLTSFTVSLALVLLVELYRYYIAYQQGILPFTTYDFRHVSDALVFFFPILPILWYLLPKSRLIYFYILSIVFLFVLLGTLARGAWVAAAVAGLLFLCFKRPWKLIGVVLCLSVISLISIKLIYPDTSNKLFYKLEQTDSSHRYTNGTQGTAFELILENPIIGYGVGDKIYHEKYNSVVKHHPKWIARYSIGPHNIWLYIWFGAGIAGLVIFSAVFLSMCYSSMKGIKNRTNEPEIYFAFIALLLSLISFYLVRGMFEQVDLKPLGILLGFLIAMMGHSSTKQKRVCHE</sequence>
<feature type="transmembrane region" description="Helical" evidence="5">
    <location>
        <begin position="12"/>
        <end position="28"/>
    </location>
</feature>
<dbReference type="AlphaFoldDB" id="A0A379FXX0"/>
<reference evidence="7 8" key="1">
    <citation type="submission" date="2018-06" db="EMBL/GenBank/DDBJ databases">
        <authorList>
            <consortium name="Pathogen Informatics"/>
            <person name="Doyle S."/>
        </authorList>
    </citation>
    <scope>NUCLEOTIDE SEQUENCE [LARGE SCALE GENOMIC DNA]</scope>
    <source>
        <strain evidence="7 8">NCTC11801</strain>
    </source>
</reference>
<feature type="transmembrane region" description="Helical" evidence="5">
    <location>
        <begin position="64"/>
        <end position="85"/>
    </location>
</feature>
<comment type="subcellular location">
    <subcellularLocation>
        <location evidence="1">Membrane</location>
        <topology evidence="1">Multi-pass membrane protein</topology>
    </subcellularLocation>
</comment>
<dbReference type="Proteomes" id="UP000254208">
    <property type="component" value="Unassembled WGS sequence"/>
</dbReference>
<evidence type="ECO:0000256" key="4">
    <source>
        <dbReference type="ARBA" id="ARBA00023136"/>
    </source>
</evidence>
<feature type="transmembrane region" description="Helical" evidence="5">
    <location>
        <begin position="166"/>
        <end position="181"/>
    </location>
</feature>
<gene>
    <name evidence="7" type="ORF">NCTC11801_04671</name>
</gene>